<dbReference type="KEGG" id="barh:WN72_37650"/>
<name>A0AAE7NU63_9BRAD</name>
<reference evidence="1 2" key="1">
    <citation type="submission" date="2018-06" db="EMBL/GenBank/DDBJ databases">
        <title>Comparative genomics of Bradyrhizobium nodulating Arachidis hypogaea.</title>
        <authorList>
            <person name="Li Y."/>
        </authorList>
    </citation>
    <scope>NUCLEOTIDE SEQUENCE [LARGE SCALE GENOMIC DNA]</scope>
    <source>
        <strain evidence="1 2">CCBAU 051107</strain>
    </source>
</reference>
<protein>
    <submittedName>
        <fullName evidence="1">Uncharacterized protein</fullName>
    </submittedName>
</protein>
<accession>A0AAE7NU63</accession>
<gene>
    <name evidence="1" type="ORF">WN72_37650</name>
</gene>
<proteinExistence type="predicted"/>
<sequence>MQYACNPAFVPAACPAIVNVMRDVSKAALCHVVSCDADIFASGRAFTTPTIRHKGATIWPLRTLIVACLDRRRPPPNTPWDRR</sequence>
<dbReference type="EMBL" id="CP030050">
    <property type="protein sequence ID" value="QOZ71376.1"/>
    <property type="molecule type" value="Genomic_DNA"/>
</dbReference>
<organism evidence="1 2">
    <name type="scientific">Bradyrhizobium arachidis</name>
    <dbReference type="NCBI Taxonomy" id="858423"/>
    <lineage>
        <taxon>Bacteria</taxon>
        <taxon>Pseudomonadati</taxon>
        <taxon>Pseudomonadota</taxon>
        <taxon>Alphaproteobacteria</taxon>
        <taxon>Hyphomicrobiales</taxon>
        <taxon>Nitrobacteraceae</taxon>
        <taxon>Bradyrhizobium</taxon>
    </lineage>
</organism>
<evidence type="ECO:0000313" key="1">
    <source>
        <dbReference type="EMBL" id="QOZ71376.1"/>
    </source>
</evidence>
<evidence type="ECO:0000313" key="2">
    <source>
        <dbReference type="Proteomes" id="UP000594015"/>
    </source>
</evidence>
<dbReference type="Proteomes" id="UP000594015">
    <property type="component" value="Chromosome"/>
</dbReference>
<dbReference type="AlphaFoldDB" id="A0AAE7NU63"/>